<dbReference type="InterPro" id="IPR036397">
    <property type="entry name" value="RNaseH_sf"/>
</dbReference>
<dbReference type="SMART" id="SM00950">
    <property type="entry name" value="Piwi"/>
    <property type="match status" value="1"/>
</dbReference>
<dbReference type="Gene3D" id="3.30.420.10">
    <property type="entry name" value="Ribonuclease H-like superfamily/Ribonuclease H"/>
    <property type="match status" value="1"/>
</dbReference>
<dbReference type="CDD" id="cd02846">
    <property type="entry name" value="PAZ_argonaute_like"/>
    <property type="match status" value="1"/>
</dbReference>
<dbReference type="PROSITE" id="PS50822">
    <property type="entry name" value="PIWI"/>
    <property type="match status" value="1"/>
</dbReference>
<name>A0A8H3G3U8_9LECA</name>
<dbReference type="InterPro" id="IPR012337">
    <property type="entry name" value="RNaseH-like_sf"/>
</dbReference>
<reference evidence="3" key="1">
    <citation type="submission" date="2021-03" db="EMBL/GenBank/DDBJ databases">
        <authorList>
            <person name="Tagirdzhanova G."/>
        </authorList>
    </citation>
    <scope>NUCLEOTIDE SEQUENCE</scope>
</reference>
<dbReference type="InterPro" id="IPR003100">
    <property type="entry name" value="PAZ_dom"/>
</dbReference>
<evidence type="ECO:0000259" key="2">
    <source>
        <dbReference type="PROSITE" id="PS50822"/>
    </source>
</evidence>
<gene>
    <name evidence="3" type="ORF">ALECFALPRED_006733</name>
</gene>
<protein>
    <recommendedName>
        <fullName evidence="5">Piwi domain-containing protein</fullName>
    </recommendedName>
</protein>
<dbReference type="EMBL" id="CAJPDR010000435">
    <property type="protein sequence ID" value="CAF9936207.1"/>
    <property type="molecule type" value="Genomic_DNA"/>
</dbReference>
<accession>A0A8H3G3U8</accession>
<evidence type="ECO:0008006" key="5">
    <source>
        <dbReference type="Google" id="ProtNLM"/>
    </source>
</evidence>
<dbReference type="Pfam" id="PF02171">
    <property type="entry name" value="Piwi"/>
    <property type="match status" value="1"/>
</dbReference>
<sequence>MNNECSLVYPAIAVIELMKQFGVSQVQPLEKFLRNIRIQTTYLKTETGEPKPNVLTIKGFGRMRDPEVDEKGVQKVEDQKLKWKGEADASPGNAIDLKFLRGPGEMISVKDYFAEKGIELKYPKSWVLQCGSKNKDNWIPAELATVISGQRFRGQLTEEQTEGVKTASRLSAEDAKRFVDKKGRLGVVGVLAEREMSVGSQKIQIIPDTITVPGIIVCGRLLPIPAVKYENTGAQPDNAPWNMKDKRLCKTAPSSLAWTILKLGGATMPEEREAIIRKALKSYGLKMREPSFGPSFRSIKSQGSAFEKELSTFFEDSAREKIKLMLVVLPKKNDRYYARVKYCGDFIHGIQTICVQASQLESFNSATAPFYADIAQKYNLKAGGINHLLHDSSTLRAPSGGKVMYAGIDVAHSRTDSKNRKATAYSIASVVANVDTEFGQWPGLVRYQRGNEETVKDLEIMMENRLSLFGTYSGTPANIVVYRGGVSDGNYQTVLAEEFPMIANACDKICKTRPKITIIMVGKGHQKRFYPMDRATAAPKCQHISKPGTLVDSCKESNRGWEFFLQTHFVTKSSKKDASPAAVSAKPAKPAHYVVIKDEAGYEAKTVEEMTNCLCYLSGRSTAPTSVCLPIYYADLLCRRGRCLREASLAWSAGADEKSGKEAGKLWKGGVHRELEYSMFYI</sequence>
<organism evidence="3 4">
    <name type="scientific">Alectoria fallacina</name>
    <dbReference type="NCBI Taxonomy" id="1903189"/>
    <lineage>
        <taxon>Eukaryota</taxon>
        <taxon>Fungi</taxon>
        <taxon>Dikarya</taxon>
        <taxon>Ascomycota</taxon>
        <taxon>Pezizomycotina</taxon>
        <taxon>Lecanoromycetes</taxon>
        <taxon>OSLEUM clade</taxon>
        <taxon>Lecanoromycetidae</taxon>
        <taxon>Lecanorales</taxon>
        <taxon>Lecanorineae</taxon>
        <taxon>Parmeliaceae</taxon>
        <taxon>Alectoria</taxon>
    </lineage>
</organism>
<dbReference type="AlphaFoldDB" id="A0A8H3G3U8"/>
<dbReference type="SUPFAM" id="SSF101690">
    <property type="entry name" value="PAZ domain"/>
    <property type="match status" value="1"/>
</dbReference>
<proteinExistence type="predicted"/>
<comment type="caution">
    <text evidence="3">The sequence shown here is derived from an EMBL/GenBank/DDBJ whole genome shotgun (WGS) entry which is preliminary data.</text>
</comment>
<dbReference type="PROSITE" id="PS50821">
    <property type="entry name" value="PAZ"/>
    <property type="match status" value="1"/>
</dbReference>
<feature type="domain" description="Piwi" evidence="2">
    <location>
        <begin position="324"/>
        <end position="637"/>
    </location>
</feature>
<dbReference type="Pfam" id="PF02170">
    <property type="entry name" value="PAZ"/>
    <property type="match status" value="1"/>
</dbReference>
<evidence type="ECO:0000313" key="3">
    <source>
        <dbReference type="EMBL" id="CAF9936207.1"/>
    </source>
</evidence>
<evidence type="ECO:0000313" key="4">
    <source>
        <dbReference type="Proteomes" id="UP000664203"/>
    </source>
</evidence>
<dbReference type="Proteomes" id="UP000664203">
    <property type="component" value="Unassembled WGS sequence"/>
</dbReference>
<dbReference type="GO" id="GO:0003723">
    <property type="term" value="F:RNA binding"/>
    <property type="evidence" value="ECO:0007669"/>
    <property type="project" value="InterPro"/>
</dbReference>
<dbReference type="OrthoDB" id="10252740at2759"/>
<dbReference type="SUPFAM" id="SSF53098">
    <property type="entry name" value="Ribonuclease H-like"/>
    <property type="match status" value="1"/>
</dbReference>
<dbReference type="PANTHER" id="PTHR22891">
    <property type="entry name" value="EUKARYOTIC TRANSLATION INITIATION FACTOR 2C"/>
    <property type="match status" value="1"/>
</dbReference>
<dbReference type="Gene3D" id="3.40.50.2300">
    <property type="match status" value="1"/>
</dbReference>
<feature type="domain" description="PAZ" evidence="1">
    <location>
        <begin position="13"/>
        <end position="148"/>
    </location>
</feature>
<dbReference type="Gene3D" id="2.170.260.10">
    <property type="entry name" value="paz domain"/>
    <property type="match status" value="1"/>
</dbReference>
<dbReference type="InterPro" id="IPR003165">
    <property type="entry name" value="Piwi"/>
</dbReference>
<dbReference type="InterPro" id="IPR036085">
    <property type="entry name" value="PAZ_dom_sf"/>
</dbReference>
<keyword evidence="4" id="KW-1185">Reference proteome</keyword>
<evidence type="ECO:0000259" key="1">
    <source>
        <dbReference type="PROSITE" id="PS50821"/>
    </source>
</evidence>